<evidence type="ECO:0000256" key="1">
    <source>
        <dbReference type="SAM" id="SignalP"/>
    </source>
</evidence>
<dbReference type="GO" id="GO:0004177">
    <property type="term" value="F:aminopeptidase activity"/>
    <property type="evidence" value="ECO:0007669"/>
    <property type="project" value="UniProtKB-KW"/>
</dbReference>
<reference evidence="3 4" key="1">
    <citation type="submission" date="2016-10" db="EMBL/GenBank/DDBJ databases">
        <authorList>
            <person name="de Groot N.N."/>
        </authorList>
    </citation>
    <scope>NUCLEOTIDE SEQUENCE [LARGE SCALE GENOMIC DNA]</scope>
    <source>
        <strain evidence="3 4">DSM 21039</strain>
    </source>
</reference>
<name>A0A1H7SRM7_9BACT</name>
<dbReference type="GO" id="GO:0008237">
    <property type="term" value="F:metallopeptidase activity"/>
    <property type="evidence" value="ECO:0007669"/>
    <property type="project" value="InterPro"/>
</dbReference>
<keyword evidence="3" id="KW-0378">Hydrolase</keyword>
<keyword evidence="4" id="KW-1185">Reference proteome</keyword>
<proteinExistence type="predicted"/>
<evidence type="ECO:0000313" key="4">
    <source>
        <dbReference type="Proteomes" id="UP000198984"/>
    </source>
</evidence>
<dbReference type="STRING" id="573321.SAMN04488505_1021014"/>
<dbReference type="InterPro" id="IPR027268">
    <property type="entry name" value="Peptidase_M4/M1_CTD_sf"/>
</dbReference>
<dbReference type="SUPFAM" id="SSF55486">
    <property type="entry name" value="Metalloproteases ('zincins'), catalytic domain"/>
    <property type="match status" value="1"/>
</dbReference>
<dbReference type="OrthoDB" id="9814383at2"/>
<evidence type="ECO:0000313" key="3">
    <source>
        <dbReference type="EMBL" id="SEL75049.1"/>
    </source>
</evidence>
<feature type="signal peptide" evidence="1">
    <location>
        <begin position="1"/>
        <end position="21"/>
    </location>
</feature>
<keyword evidence="1" id="KW-0732">Signal</keyword>
<gene>
    <name evidence="3" type="ORF">SAMN04488505_1021014</name>
</gene>
<accession>A0A1H7SRM7</accession>
<dbReference type="EMBL" id="FOBB01000002">
    <property type="protein sequence ID" value="SEL75049.1"/>
    <property type="molecule type" value="Genomic_DNA"/>
</dbReference>
<dbReference type="RefSeq" id="WP_089911298.1">
    <property type="nucleotide sequence ID" value="NZ_FOBB01000002.1"/>
</dbReference>
<feature type="chain" id="PRO_5011685815" evidence="1">
    <location>
        <begin position="22"/>
        <end position="652"/>
    </location>
</feature>
<dbReference type="GO" id="GO:0008270">
    <property type="term" value="F:zinc ion binding"/>
    <property type="evidence" value="ECO:0007669"/>
    <property type="project" value="InterPro"/>
</dbReference>
<dbReference type="Pfam" id="PF01433">
    <property type="entry name" value="Peptidase_M1"/>
    <property type="match status" value="1"/>
</dbReference>
<dbReference type="CDD" id="cd09604">
    <property type="entry name" value="M1_APN_like"/>
    <property type="match status" value="1"/>
</dbReference>
<feature type="domain" description="Peptidase M1 membrane alanine aminopeptidase" evidence="2">
    <location>
        <begin position="406"/>
        <end position="551"/>
    </location>
</feature>
<organism evidence="3 4">
    <name type="scientific">Chitinophaga rupis</name>
    <dbReference type="NCBI Taxonomy" id="573321"/>
    <lineage>
        <taxon>Bacteria</taxon>
        <taxon>Pseudomonadati</taxon>
        <taxon>Bacteroidota</taxon>
        <taxon>Chitinophagia</taxon>
        <taxon>Chitinophagales</taxon>
        <taxon>Chitinophagaceae</taxon>
        <taxon>Chitinophaga</taxon>
    </lineage>
</organism>
<dbReference type="AlphaFoldDB" id="A0A1H7SRM7"/>
<dbReference type="InterPro" id="IPR014782">
    <property type="entry name" value="Peptidase_M1_dom"/>
</dbReference>
<dbReference type="Proteomes" id="UP000198984">
    <property type="component" value="Unassembled WGS sequence"/>
</dbReference>
<protein>
    <submittedName>
        <fullName evidence="3">Aminopeptidase N</fullName>
    </submittedName>
</protein>
<evidence type="ECO:0000259" key="2">
    <source>
        <dbReference type="Pfam" id="PF01433"/>
    </source>
</evidence>
<keyword evidence="3" id="KW-0645">Protease</keyword>
<sequence length="652" mass="72896">MTINKLTFCLAVLLATNQSFTRAQTAPASNYDQHKAFDPLFYTQNGNEFRSAGGAPGPKYWQNRSDYAINVTLDTAQHRLSGSVQITYTNNSPDTLSFVWLQLDQNVYREDSRGEAASQYSGGRFVNRSFTQGDEISSVSIVQNGKTQAASYRVNDTRMKIQLPAALKGNGGTVQFRINYAFTIPQYGTDRMGRLQTRNGWIYEIAQWYPRMCVYDDVLGWNTLPYLGAGEFYLDYGNIEYSVTAPADMVVAGSGELMNAAQVLTPEQSSRLAKARTSDQTVTIKDSTAVISPTDKRKGNLTWRFSCKNTRDVAWAASRAFIWDAARINLPGGKKALAQSVYPAEVASTKAWGRSTEYVKGCIELYSNKWFSFSYPVATNVAGIVGGMEYPGIVFCSAKATGAGLWGVTDHEFGHNWFPMIVGSNERKYAWMDEGFNTFINGINTKAFNNGEYYRPADISKTGPGMFGANAEALTTIPDVIQNSQLGNVAYFKPGLGLKLLREQVLGPERFDEAFRTYVHRWAFKHPTPWDFFRTMDNVSGEDLSWFWRGWFLNTWKLDQSVKEVKYKENDPAKGALVTIENLEQLVMPVEVAIQTADGKADTVKLPVEIWQRGGTWTFLYPSTTTLSQVTIDPQGALPDVNRANNSWKVKN</sequence>
<keyword evidence="3" id="KW-0031">Aminopeptidase</keyword>
<dbReference type="Gene3D" id="1.10.390.10">
    <property type="entry name" value="Neutral Protease Domain 2"/>
    <property type="match status" value="1"/>
</dbReference>